<protein>
    <submittedName>
        <fullName evidence="2">Uncharacterized protein</fullName>
    </submittedName>
</protein>
<sequence length="127" mass="15090">MLWLFLSVLTYFIGSIIFLIYESCIGFNIDWAARDVPPLGMASFFWIIALPIIAWVSFEKWLTKTRNERISKERIQRQLRDELDREKERSRYQAEREFIKINAELEKELALNQLMGNGNASKEKNRT</sequence>
<proteinExistence type="predicted"/>
<gene>
    <name evidence="2" type="ORF">UFOVP1290_307</name>
</gene>
<keyword evidence="1" id="KW-1133">Transmembrane helix</keyword>
<feature type="transmembrane region" description="Helical" evidence="1">
    <location>
        <begin position="6"/>
        <end position="27"/>
    </location>
</feature>
<dbReference type="EMBL" id="LR797252">
    <property type="protein sequence ID" value="CAB4196787.1"/>
    <property type="molecule type" value="Genomic_DNA"/>
</dbReference>
<keyword evidence="1" id="KW-0472">Membrane</keyword>
<feature type="transmembrane region" description="Helical" evidence="1">
    <location>
        <begin position="39"/>
        <end position="58"/>
    </location>
</feature>
<name>A0A6J5RR68_9CAUD</name>
<reference evidence="2" key="1">
    <citation type="submission" date="2020-05" db="EMBL/GenBank/DDBJ databases">
        <authorList>
            <person name="Chiriac C."/>
            <person name="Salcher M."/>
            <person name="Ghai R."/>
            <person name="Kavagutti S V."/>
        </authorList>
    </citation>
    <scope>NUCLEOTIDE SEQUENCE</scope>
</reference>
<evidence type="ECO:0000313" key="2">
    <source>
        <dbReference type="EMBL" id="CAB4196787.1"/>
    </source>
</evidence>
<organism evidence="2">
    <name type="scientific">uncultured Caudovirales phage</name>
    <dbReference type="NCBI Taxonomy" id="2100421"/>
    <lineage>
        <taxon>Viruses</taxon>
        <taxon>Duplodnaviria</taxon>
        <taxon>Heunggongvirae</taxon>
        <taxon>Uroviricota</taxon>
        <taxon>Caudoviricetes</taxon>
        <taxon>Peduoviridae</taxon>
        <taxon>Maltschvirus</taxon>
        <taxon>Maltschvirus maltsch</taxon>
    </lineage>
</organism>
<accession>A0A6J5RR68</accession>
<keyword evidence="1" id="KW-0812">Transmembrane</keyword>
<evidence type="ECO:0000256" key="1">
    <source>
        <dbReference type="SAM" id="Phobius"/>
    </source>
</evidence>